<dbReference type="EMBL" id="CP002085">
    <property type="protein sequence ID" value="ADK84353.1"/>
    <property type="molecule type" value="Genomic_DNA"/>
</dbReference>
<name>E1QFL7_DESB2</name>
<reference evidence="6 7" key="1">
    <citation type="journal article" date="2010" name="Stand. Genomic Sci.">
        <title>Complete genome sequence of Desulfarculus baarsii type strain (2st14).</title>
        <authorList>
            <person name="Sun H."/>
            <person name="Spring S."/>
            <person name="Lapidus A."/>
            <person name="Davenport K."/>
            <person name="Del Rio T.G."/>
            <person name="Tice H."/>
            <person name="Nolan M."/>
            <person name="Copeland A."/>
            <person name="Cheng J.F."/>
            <person name="Lucas S."/>
            <person name="Tapia R."/>
            <person name="Goodwin L."/>
            <person name="Pitluck S."/>
            <person name="Ivanova N."/>
            <person name="Pagani I."/>
            <person name="Mavromatis K."/>
            <person name="Ovchinnikova G."/>
            <person name="Pati A."/>
            <person name="Chen A."/>
            <person name="Palaniappan K."/>
            <person name="Hauser L."/>
            <person name="Chang Y.J."/>
            <person name="Jeffries C.D."/>
            <person name="Detter J.C."/>
            <person name="Han C."/>
            <person name="Rohde M."/>
            <person name="Brambilla E."/>
            <person name="Goker M."/>
            <person name="Woyke T."/>
            <person name="Bristow J."/>
            <person name="Eisen J.A."/>
            <person name="Markowitz V."/>
            <person name="Hugenholtz P."/>
            <person name="Kyrpides N.C."/>
            <person name="Klenk H.P."/>
            <person name="Land M."/>
        </authorList>
    </citation>
    <scope>NUCLEOTIDE SEQUENCE [LARGE SCALE GENOMIC DNA]</scope>
    <source>
        <strain evidence="7">ATCC 33931 / DSM 2075 / LMG 7858 / VKM B-1802 / 2st14</strain>
    </source>
</reference>
<dbReference type="PANTHER" id="PTHR43498:SF1">
    <property type="entry name" value="COB--COM HETERODISULFIDE REDUCTASE IRON-SULFUR SUBUNIT A"/>
    <property type="match status" value="1"/>
</dbReference>
<dbReference type="InterPro" id="IPR036188">
    <property type="entry name" value="FAD/NAD-bd_sf"/>
</dbReference>
<organism evidence="6 7">
    <name type="scientific">Desulfarculus baarsii (strain ATCC 33931 / DSM 2075 / LMG 7858 / VKM B-1802 / 2st14)</name>
    <dbReference type="NCBI Taxonomy" id="644282"/>
    <lineage>
        <taxon>Bacteria</taxon>
        <taxon>Pseudomonadati</taxon>
        <taxon>Thermodesulfobacteriota</taxon>
        <taxon>Desulfarculia</taxon>
        <taxon>Desulfarculales</taxon>
        <taxon>Desulfarculaceae</taxon>
        <taxon>Desulfarculus</taxon>
    </lineage>
</organism>
<dbReference type="Pfam" id="PF12831">
    <property type="entry name" value="FAD_oxidored"/>
    <property type="match status" value="1"/>
</dbReference>
<dbReference type="Proteomes" id="UP000009047">
    <property type="component" value="Chromosome"/>
</dbReference>
<keyword evidence="2" id="KW-0479">Metal-binding</keyword>
<evidence type="ECO:0000256" key="3">
    <source>
        <dbReference type="ARBA" id="ARBA00023002"/>
    </source>
</evidence>
<dbReference type="AlphaFoldDB" id="E1QFL7"/>
<dbReference type="GO" id="GO:0016491">
    <property type="term" value="F:oxidoreductase activity"/>
    <property type="evidence" value="ECO:0007669"/>
    <property type="project" value="UniProtKB-KW"/>
</dbReference>
<dbReference type="SUPFAM" id="SSF51905">
    <property type="entry name" value="FAD/NAD(P)-binding domain"/>
    <property type="match status" value="1"/>
</dbReference>
<sequence length="412" mass="44798">MGQAIMVVGAGMTGLSAALEAAEAGCKVVLVEKNPYLGGRVAQLHQYFPKLCPPYCGLEINFRRVRSNSNIDILTMAEVTAISGEPGNYKVSVKQSPRFVNDKCTACGKCAEAVETQIDSAFNYGLCKTKAAYLPHDLAFPYRYVIDPSIIGTPEAQKAKDACPYDAVVLDDAEKELTFEVASVIWAAGWTPYDPRKVQYYNFDKSPNIVTNVQMERLAAFSGPTGGQILRPGDGQAPKSVAFIQCAGSRDINNMPQCSTICCLASLKQATYVREKLPEAKVTIYFIDIRAMDRNEDFYTKVKADEGVSFVKSKIAMIEPQDDGSLILEGENTTTGERFKAQHDLVVLATGMQPNTALSKVPAEVEYDEYGFMRQGEGIFGAGTVRRPSEVVTCVQDGTGAALRAIQLVAGR</sequence>
<dbReference type="HOGENOM" id="CLU_020302_1_0_7"/>
<dbReference type="PANTHER" id="PTHR43498">
    <property type="entry name" value="FERREDOXIN:COB-COM HETERODISULFIDE REDUCTASE SUBUNIT A"/>
    <property type="match status" value="1"/>
</dbReference>
<keyword evidence="4" id="KW-0408">Iron</keyword>
<dbReference type="PRINTS" id="PR00368">
    <property type="entry name" value="FADPNR"/>
</dbReference>
<dbReference type="OrthoDB" id="9758544at2"/>
<dbReference type="RefSeq" id="WP_013257807.1">
    <property type="nucleotide sequence ID" value="NC_014365.1"/>
</dbReference>
<evidence type="ECO:0000256" key="5">
    <source>
        <dbReference type="ARBA" id="ARBA00023014"/>
    </source>
</evidence>
<evidence type="ECO:0000313" key="7">
    <source>
        <dbReference type="Proteomes" id="UP000009047"/>
    </source>
</evidence>
<keyword evidence="3" id="KW-0560">Oxidoreductase</keyword>
<keyword evidence="5" id="KW-0411">Iron-sulfur</keyword>
<accession>E1QFL7</accession>
<dbReference type="eggNOG" id="COG1148">
    <property type="taxonomic scope" value="Bacteria"/>
</dbReference>
<dbReference type="GO" id="GO:0046872">
    <property type="term" value="F:metal ion binding"/>
    <property type="evidence" value="ECO:0007669"/>
    <property type="project" value="UniProtKB-KW"/>
</dbReference>
<evidence type="ECO:0000256" key="2">
    <source>
        <dbReference type="ARBA" id="ARBA00022723"/>
    </source>
</evidence>
<keyword evidence="7" id="KW-1185">Reference proteome</keyword>
<evidence type="ECO:0000256" key="4">
    <source>
        <dbReference type="ARBA" id="ARBA00023004"/>
    </source>
</evidence>
<dbReference type="Gene3D" id="3.50.50.60">
    <property type="entry name" value="FAD/NAD(P)-binding domain"/>
    <property type="match status" value="2"/>
</dbReference>
<evidence type="ECO:0000313" key="6">
    <source>
        <dbReference type="EMBL" id="ADK84353.1"/>
    </source>
</evidence>
<dbReference type="InterPro" id="IPR039650">
    <property type="entry name" value="HdrA-like"/>
</dbReference>
<dbReference type="STRING" id="644282.Deba_0983"/>
<evidence type="ECO:0000256" key="1">
    <source>
        <dbReference type="ARBA" id="ARBA00022485"/>
    </source>
</evidence>
<keyword evidence="1" id="KW-0004">4Fe-4S</keyword>
<protein>
    <submittedName>
        <fullName evidence="6">FAD dependent oxidoreductase</fullName>
    </submittedName>
</protein>
<gene>
    <name evidence="6" type="ordered locus">Deba_0983</name>
</gene>
<proteinExistence type="predicted"/>
<dbReference type="GO" id="GO:0051539">
    <property type="term" value="F:4 iron, 4 sulfur cluster binding"/>
    <property type="evidence" value="ECO:0007669"/>
    <property type="project" value="UniProtKB-KW"/>
</dbReference>
<dbReference type="KEGG" id="dbr:Deba_0983"/>